<dbReference type="Proteomes" id="UP000501727">
    <property type="component" value="Chromosome"/>
</dbReference>
<gene>
    <name evidence="1" type="ORF">ADCFC_07530</name>
</gene>
<sequence length="115" mass="12369">MRDNDVAFFPKNYAIDNEILGESRTYFTVDTDEYEQGRLAILAFFTPTISTTGCSFEARVVHAGGNGGRRGVKVLHLLGGHAKPARNVTAQGSAALRSLNRNAVAPAVLVRTSTC</sequence>
<proteinExistence type="predicted"/>
<keyword evidence="2" id="KW-1185">Reference proteome</keyword>
<reference evidence="2" key="1">
    <citation type="journal article" date="2020" name="Microbiol. Resour. Announc.">
        <title>Complete Genome Sequence of Adlercreutzia sp. Strain 8CFCBH1, a Potent Producer of Equol, Isolated from Healthy Japanese Feces.</title>
        <authorList>
            <person name="Ogata Y."/>
            <person name="Sakamoto M."/>
            <person name="Ohkuma M."/>
            <person name="Hattori M."/>
            <person name="Suda W."/>
        </authorList>
    </citation>
    <scope>NUCLEOTIDE SEQUENCE [LARGE SCALE GENOMIC DNA]</scope>
    <source>
        <strain evidence="2">8CFCBH1</strain>
    </source>
</reference>
<dbReference type="AlphaFoldDB" id="A0A6F8SJJ7"/>
<reference evidence="2" key="2">
    <citation type="submission" date="2020-03" db="EMBL/GenBank/DDBJ databases">
        <title>Complete Genome Sequence of Adlercreutzia sp. strain 8CFCBH1 Producing Equol, Isolated from Healthy Japanese Feces.</title>
        <authorList>
            <person name="Ogata Y."/>
            <person name="Sakamoto M."/>
            <person name="Ohkuma M."/>
            <person name="Hattori M."/>
            <person name="Suda W."/>
        </authorList>
    </citation>
    <scope>NUCLEOTIDE SEQUENCE [LARGE SCALE GENOMIC DNA]</scope>
    <source>
        <strain evidence="2">8CFCBH1</strain>
    </source>
</reference>
<evidence type="ECO:0000313" key="2">
    <source>
        <dbReference type="Proteomes" id="UP000501727"/>
    </source>
</evidence>
<dbReference type="EMBL" id="AP022829">
    <property type="protein sequence ID" value="BCA88255.1"/>
    <property type="molecule type" value="Genomic_DNA"/>
</dbReference>
<protein>
    <submittedName>
        <fullName evidence="1">Uncharacterized protein</fullName>
    </submittedName>
</protein>
<name>A0A6F8SJJ7_9ACTN</name>
<accession>A0A6F8SJJ7</accession>
<dbReference type="KEGG" id="ahat:ADCFC_08740"/>
<organism evidence="1 2">
    <name type="scientific">Adlercreutzia hattorii</name>
    <dbReference type="NCBI Taxonomy" id="2707299"/>
    <lineage>
        <taxon>Bacteria</taxon>
        <taxon>Bacillati</taxon>
        <taxon>Actinomycetota</taxon>
        <taxon>Coriobacteriia</taxon>
        <taxon>Eggerthellales</taxon>
        <taxon>Eggerthellaceae</taxon>
        <taxon>Adlercreutzia</taxon>
    </lineage>
</organism>
<evidence type="ECO:0000313" key="1">
    <source>
        <dbReference type="EMBL" id="BCA88255.1"/>
    </source>
</evidence>